<dbReference type="NCBIfam" id="NF033707">
    <property type="entry name" value="T9SS_sortase"/>
    <property type="match status" value="1"/>
</dbReference>
<dbReference type="Gene3D" id="2.60.40.4070">
    <property type="match status" value="1"/>
</dbReference>
<evidence type="ECO:0000313" key="4">
    <source>
        <dbReference type="Proteomes" id="UP000003160"/>
    </source>
</evidence>
<sequence length="1182" mass="130666">MNIDRRIWGLLMVLCLGLPASAQRFFNLTSDEVKVDSVLPQFAYSVALEGAFSDSVYTASILYPEFVDLSPLDVQNYRKISSDQLPALPEIDQRIVLDRKRGALEVQFCPLVYRDGRYQALVSFMLQIDSKAVRRSIKRAVAATRATTAVERYAPHSVLASGKWAKIRVPETGVYQITGELIRKAGFTNLDKVKVYGYGGNLQNETLVGNELQALDDLKEVPTCTVNGKRLFYAKGPVSWSSNTAPRRTRNPYSDYGYYFLTESDAMPTSIDSTAFVSSFYPSDNDYHSLEEVDGYSWYHGGRNLYDTESIAQGQTKRVVLKNRSNSQKGVLTVIVSAGTAGQVEVLRNGNSLGTMTISRAQLGEYDKGREVSGNYTLTDLHVTDTVMIKTLSGGPFRLDYVSMAWEKPAPKPILSGKFATPEYVYNITNQDHHADGAADMIIIIPTSQNLLAQARRLADFHEEHDSMRVRIVPADELYNEFSSGTPDANAYRRYLKMLYDRAESDKDMPKYLLLFGDCVWDNRMLTSDCRNLDPDDYLLCFESENSFNKISCYVDDGFFCLLDDGEGANPQNSDKLDVAVGRFPVTTAEEARIMVDKTIGYARNKNAGAWQNVLMFMGDDGNNNLHMEDVDEAAEEIARLYPGYQIKKVMWDAYKGETTSTGNSYPEITRVIKQQQAAGALIMDYSGHGREDQISHEKVLNLKDFESFTNKNLPLWITASCDIMPFDDVKPTIGEAAVLNPHGGAVAFFGTTRTVYANYNKLINMAYMRLVLSRENGKPMTLGEAQRRAKNLMITTGADRTTNKLQYSLLGDPALSLNLPSLKMVVDSINGAAVAQPGVNAHLKAGDVARVSGHIEHGEGFDGVLTAVVRDSRQLITGRMNSSAEADEPVKFYDRTNILYNGSDSVRNGRFSFSFAVPRDINYADDNGLMNLYAVSADHRMIANGANGNYMVGGTSETGTDSVGPKIFCYLNTPEFANGGKVNVTPYFVAQLKDNDGINVTGNGIGHDLQLIIDGDASKTYNLNEYFQYDFGTYTSGTAAFSIPELEPGKHSLTFRAWDMQNNSSTATLDFTVVKALKPSIQSVGVSANPASTSTTFIINHNMSGSLLDVAVDVFDVSGRLLWTHRESGVSTGGTYTVDWDLRQDNGGRLQTGVYLYRVRVSNDGSVEATKARKLIVVSNK</sequence>
<comment type="caution">
    <text evidence="3">The sequence shown here is derived from an EMBL/GenBank/DDBJ whole genome shotgun (WGS) entry which is preliminary data.</text>
</comment>
<evidence type="ECO:0000256" key="1">
    <source>
        <dbReference type="ARBA" id="ARBA00022729"/>
    </source>
</evidence>
<dbReference type="OrthoDB" id="9809780at2"/>
<dbReference type="EMBL" id="ACKS01000024">
    <property type="protein sequence ID" value="EFA45082.1"/>
    <property type="molecule type" value="Genomic_DNA"/>
</dbReference>
<dbReference type="AlphaFoldDB" id="D1PU84"/>
<proteinExistence type="predicted"/>
<protein>
    <recommendedName>
        <fullName evidence="2">Gingipain domain-containing protein</fullName>
    </recommendedName>
</protein>
<dbReference type="GO" id="GO:0006508">
    <property type="term" value="P:proteolysis"/>
    <property type="evidence" value="ECO:0007669"/>
    <property type="project" value="InterPro"/>
</dbReference>
<dbReference type="Gene3D" id="3.40.50.10390">
    <property type="entry name" value="Gingipain r, domain 1"/>
    <property type="match status" value="1"/>
</dbReference>
<accession>D1PU84</accession>
<feature type="domain" description="Gingipain" evidence="2">
    <location>
        <begin position="442"/>
        <end position="818"/>
    </location>
</feature>
<dbReference type="GO" id="GO:0008234">
    <property type="term" value="F:cysteine-type peptidase activity"/>
    <property type="evidence" value="ECO:0007669"/>
    <property type="project" value="InterPro"/>
</dbReference>
<dbReference type="Gene3D" id="3.40.50.1460">
    <property type="match status" value="1"/>
</dbReference>
<evidence type="ECO:0000259" key="2">
    <source>
        <dbReference type="Pfam" id="PF01364"/>
    </source>
</evidence>
<evidence type="ECO:0000313" key="3">
    <source>
        <dbReference type="EMBL" id="EFA45082.1"/>
    </source>
</evidence>
<dbReference type="Pfam" id="PF01364">
    <property type="entry name" value="Peptidase_C25"/>
    <property type="match status" value="1"/>
</dbReference>
<dbReference type="MEROPS" id="C25.004"/>
<dbReference type="Proteomes" id="UP000003160">
    <property type="component" value="Unassembled WGS sequence"/>
</dbReference>
<keyword evidence="1" id="KW-0732">Signal</keyword>
<dbReference type="InterPro" id="IPR029031">
    <property type="entry name" value="Gingipain_N_sf"/>
</dbReference>
<keyword evidence="4" id="KW-1185">Reference proteome</keyword>
<dbReference type="InterPro" id="IPR001769">
    <property type="entry name" value="Gingipain"/>
</dbReference>
<organism evidence="3 4">
    <name type="scientific">Hallella bergensis DSM 17361</name>
    <dbReference type="NCBI Taxonomy" id="585502"/>
    <lineage>
        <taxon>Bacteria</taxon>
        <taxon>Pseudomonadati</taxon>
        <taxon>Bacteroidota</taxon>
        <taxon>Bacteroidia</taxon>
        <taxon>Bacteroidales</taxon>
        <taxon>Prevotellaceae</taxon>
        <taxon>Hallella</taxon>
    </lineage>
</organism>
<dbReference type="HOGENOM" id="CLU_004870_0_0_10"/>
<dbReference type="SUPFAM" id="SSF52129">
    <property type="entry name" value="Caspase-like"/>
    <property type="match status" value="1"/>
</dbReference>
<gene>
    <name evidence="3" type="ORF">HMPREF0645_0519</name>
</gene>
<dbReference type="RefSeq" id="WP_007174867.1">
    <property type="nucleotide sequence ID" value="NZ_GG704782.1"/>
</dbReference>
<dbReference type="eggNOG" id="COG1572">
    <property type="taxonomic scope" value="Bacteria"/>
</dbReference>
<dbReference type="InterPro" id="IPR029030">
    <property type="entry name" value="Caspase-like_dom_sf"/>
</dbReference>
<reference evidence="3 4" key="1">
    <citation type="submission" date="2009-10" db="EMBL/GenBank/DDBJ databases">
        <authorList>
            <person name="Qin X."/>
            <person name="Bachman B."/>
            <person name="Battles P."/>
            <person name="Bell A."/>
            <person name="Bess C."/>
            <person name="Bickham C."/>
            <person name="Chaboub L."/>
            <person name="Chen D."/>
            <person name="Coyle M."/>
            <person name="Deiros D.R."/>
            <person name="Dinh H."/>
            <person name="Forbes L."/>
            <person name="Fowler G."/>
            <person name="Francisco L."/>
            <person name="Fu Q."/>
            <person name="Gubbala S."/>
            <person name="Hale W."/>
            <person name="Han Y."/>
            <person name="Hemphill L."/>
            <person name="Highlander S.K."/>
            <person name="Hirani K."/>
            <person name="Hogues M."/>
            <person name="Jackson L."/>
            <person name="Jakkamsetti A."/>
            <person name="Javaid M."/>
            <person name="Jiang H."/>
            <person name="Korchina V."/>
            <person name="Kovar C."/>
            <person name="Lara F."/>
            <person name="Lee S."/>
            <person name="Mata R."/>
            <person name="Mathew T."/>
            <person name="Moen C."/>
            <person name="Morales K."/>
            <person name="Munidasa M."/>
            <person name="Nazareth L."/>
            <person name="Ngo R."/>
            <person name="Nguyen L."/>
            <person name="Okwuonu G."/>
            <person name="Ongeri F."/>
            <person name="Patil S."/>
            <person name="Petrosino J."/>
            <person name="Pham C."/>
            <person name="Pham P."/>
            <person name="Pu L.-L."/>
            <person name="Puazo M."/>
            <person name="Raj R."/>
            <person name="Reid J."/>
            <person name="Rouhana J."/>
            <person name="Saada N."/>
            <person name="Shang Y."/>
            <person name="Simmons D."/>
            <person name="Thornton R."/>
            <person name="Warren J."/>
            <person name="Weissenberger G."/>
            <person name="Zhang J."/>
            <person name="Zhang L."/>
            <person name="Zhou C."/>
            <person name="Zhu D."/>
            <person name="Muzny D."/>
            <person name="Worley K."/>
            <person name="Gibbs R."/>
        </authorList>
    </citation>
    <scope>NUCLEOTIDE SEQUENCE [LARGE SCALE GENOMIC DNA]</scope>
    <source>
        <strain evidence="3 4">DSM 17361</strain>
    </source>
</reference>
<name>D1PU84_9BACT</name>
<dbReference type="CDD" id="cd02258">
    <property type="entry name" value="Peptidase_C25_N"/>
    <property type="match status" value="1"/>
</dbReference>